<evidence type="ECO:0000313" key="2">
    <source>
        <dbReference type="Proteomes" id="UP000016922"/>
    </source>
</evidence>
<dbReference type="HOGENOM" id="CLU_729678_0_0_1"/>
<dbReference type="KEGG" id="glz:GLAREA_01778"/>
<sequence>MNIYEEWSSFKTIRADLSGIPPKLSQIPPYFGKTQKASNFVRPHVESNGNNLKDWLTNEYDSRRLNTGTVVAQSIRDTKSDLGMTEAEKLGKYYCTTEEQSILAMIHAKELMISDWETFTARKQVILSKAATEHPLSVQPKRSFENLVPSLEAAVKTPNSEIAEPCPHAQFATMRSLLGSVNYRRQSDRSAALNESEQNRLAISQSIVGNLTMKVSQLEKENLFLTRLLLWKEEEPSDRGHTDNQALTPNFMTDIKLVAQHRTTARENARIAKYYDLRLPATKLMKFRSTTFAIICNMRATISQHHLLEGGKVNPRLETRYERLEDECWVILKVMLERFGPADAAKKFEGSVVVEELLEDMRSIYQTLSRRTLREAICV</sequence>
<keyword evidence="2" id="KW-1185">Reference proteome</keyword>
<protein>
    <submittedName>
        <fullName evidence="1">Uncharacterized protein</fullName>
    </submittedName>
</protein>
<accession>S3D1H0</accession>
<evidence type="ECO:0000313" key="1">
    <source>
        <dbReference type="EMBL" id="EPE25866.1"/>
    </source>
</evidence>
<proteinExistence type="predicted"/>
<dbReference type="RefSeq" id="XP_008087185.1">
    <property type="nucleotide sequence ID" value="XM_008088994.1"/>
</dbReference>
<dbReference type="EMBL" id="KE145371">
    <property type="protein sequence ID" value="EPE25866.1"/>
    <property type="molecule type" value="Genomic_DNA"/>
</dbReference>
<dbReference type="GeneID" id="19460836"/>
<dbReference type="Proteomes" id="UP000016922">
    <property type="component" value="Unassembled WGS sequence"/>
</dbReference>
<name>S3D1H0_GLAL2</name>
<dbReference type="AlphaFoldDB" id="S3D1H0"/>
<gene>
    <name evidence="1" type="ORF">GLAREA_01778</name>
</gene>
<reference evidence="1 2" key="1">
    <citation type="journal article" date="2013" name="BMC Genomics">
        <title>Genomics-driven discovery of the pneumocandin biosynthetic gene cluster in the fungus Glarea lozoyensis.</title>
        <authorList>
            <person name="Chen L."/>
            <person name="Yue Q."/>
            <person name="Zhang X."/>
            <person name="Xiang M."/>
            <person name="Wang C."/>
            <person name="Li S."/>
            <person name="Che Y."/>
            <person name="Ortiz-Lopez F.J."/>
            <person name="Bills G.F."/>
            <person name="Liu X."/>
            <person name="An Z."/>
        </authorList>
    </citation>
    <scope>NUCLEOTIDE SEQUENCE [LARGE SCALE GENOMIC DNA]</scope>
    <source>
        <strain evidence="2">ATCC 20868 / MF5171</strain>
    </source>
</reference>
<organism evidence="1 2">
    <name type="scientific">Glarea lozoyensis (strain ATCC 20868 / MF5171)</name>
    <dbReference type="NCBI Taxonomy" id="1116229"/>
    <lineage>
        <taxon>Eukaryota</taxon>
        <taxon>Fungi</taxon>
        <taxon>Dikarya</taxon>
        <taxon>Ascomycota</taxon>
        <taxon>Pezizomycotina</taxon>
        <taxon>Leotiomycetes</taxon>
        <taxon>Helotiales</taxon>
        <taxon>Helotiaceae</taxon>
        <taxon>Glarea</taxon>
    </lineage>
</organism>